<comment type="caution">
    <text evidence="7">The sequence shown here is derived from an EMBL/GenBank/DDBJ whole genome shotgun (WGS) entry which is preliminary data.</text>
</comment>
<dbReference type="GO" id="GO:0005524">
    <property type="term" value="F:ATP binding"/>
    <property type="evidence" value="ECO:0007669"/>
    <property type="project" value="UniProtKB-KW"/>
</dbReference>
<proteinExistence type="predicted"/>
<evidence type="ECO:0000259" key="6">
    <source>
        <dbReference type="Pfam" id="PF13087"/>
    </source>
</evidence>
<protein>
    <submittedName>
        <fullName evidence="7">Nuclease</fullName>
    </submittedName>
</protein>
<organism evidence="7 8">
    <name type="scientific">Falsigemmobacter faecalis</name>
    <dbReference type="NCBI Taxonomy" id="2488730"/>
    <lineage>
        <taxon>Bacteria</taxon>
        <taxon>Pseudomonadati</taxon>
        <taxon>Pseudomonadota</taxon>
        <taxon>Alphaproteobacteria</taxon>
        <taxon>Rhodobacterales</taxon>
        <taxon>Paracoccaceae</taxon>
        <taxon>Falsigemmobacter</taxon>
    </lineage>
</organism>
<evidence type="ECO:0000256" key="4">
    <source>
        <dbReference type="ARBA" id="ARBA00022840"/>
    </source>
</evidence>
<dbReference type="PANTHER" id="PTHR43788:SF8">
    <property type="entry name" value="DNA-BINDING PROTEIN SMUBP-2"/>
    <property type="match status" value="1"/>
</dbReference>
<evidence type="ECO:0000256" key="5">
    <source>
        <dbReference type="SAM" id="MobiDB-lite"/>
    </source>
</evidence>
<dbReference type="GO" id="GO:0043139">
    <property type="term" value="F:5'-3' DNA helicase activity"/>
    <property type="evidence" value="ECO:0007669"/>
    <property type="project" value="TreeGrafter"/>
</dbReference>
<feature type="region of interest" description="Disordered" evidence="5">
    <location>
        <begin position="699"/>
        <end position="719"/>
    </location>
</feature>
<dbReference type="InterPro" id="IPR050534">
    <property type="entry name" value="Coronavir_polyprotein_1ab"/>
</dbReference>
<dbReference type="GO" id="GO:0016787">
    <property type="term" value="F:hydrolase activity"/>
    <property type="evidence" value="ECO:0007669"/>
    <property type="project" value="UniProtKB-KW"/>
</dbReference>
<keyword evidence="8" id="KW-1185">Reference proteome</keyword>
<dbReference type="Gene3D" id="3.40.50.300">
    <property type="entry name" value="P-loop containing nucleotide triphosphate hydrolases"/>
    <property type="match status" value="2"/>
</dbReference>
<evidence type="ECO:0000313" key="7">
    <source>
        <dbReference type="EMBL" id="RRH77270.1"/>
    </source>
</evidence>
<sequence length="1019" mass="109077">MSALQQSPLVTATDLLRFSACAHASALDLQDIAAAPPEAGLSEAAEATLRAMRRGEALVSDPVFLTSEILVRADFLQRVGHPSRLGAFSYEPGVIRPGPPTPAEIMTLALCADLLAIVQGNVPRQGHISAEIGGCGPVPLQDYLHYTRSLHARLRAFATDPPVTRPQPCAACDTCRWQPRCAAGWEAADSLYQLPGLRRGQVKKLEAAGVQTLTALAELTAPPRGFGEGTTAGLAARARLHLARARGQSGWEPRPASPGQGFDLLPEPQEGDLFYALSGETHALRLNETTRLYGPGGTDLSALPLDLKHHFDSFPRAQICHFGTEPLTALKRLMIALGTGEAFLDRLLRERRLTDLAAVLRGAFLSAKPPARIRDLAGFAGEAPSAAEPSPEEACRLTGALRDWLLQRRPDRPWPQPAPEAAEKESFEESDSADLRRALAASDLPPARQAMLFDLGLFHQREAKPAQWAVFESLSKDEDALLEDLNALAGLRAIGPPEPVKRSFQRSYRFAPQETKLRAGKRATLPVSDGPPASVTIEALDRRAGRITLKAGPGKAALLSDHLSLHPDWPLETKVLAAALRDVIDDQCGPRSYRAVDDLLARRAPRLHSGELQTGPDPLSAVIAATTAMDQSLLPIQGPPGTGKTYVTARAILALLRQGARVGVTSNSHEAIRNVLTGCLSAAAEESLPCPIDIVHKTSGSEDGYPADSPVRRTGSNDEAAGGRQIVGATAWFFCRDENIQAFDWLFVDEAGQVGLANMAAMGRAAKNIVLVGDPQQLPQVIQGAHPDPAGRSCLEWMIGEGGTVTPDRGIFLSVSRRMHPQVCGFISDQVYGGRLESHPETADQGVTGTRYPQAGAFFVPLAHEGNTQIAPEEAEAIRVTVAELLSGQWQGKTGAPRPLSLRDIMVVAPFNAQVNALREVMPQGIRVGTVDTFQGQEAPVCLVSMTASSAEESARGMDFLLSLNRINVAVSRAKGLALVFGASRLREAACTTVEEMRLVNTLCALPLCPAPAPERPDL</sequence>
<keyword evidence="2" id="KW-0378">Hydrolase</keyword>
<feature type="domain" description="DNA2/NAM7 helicase-like C-terminal" evidence="6">
    <location>
        <begin position="802"/>
        <end position="984"/>
    </location>
</feature>
<evidence type="ECO:0000313" key="8">
    <source>
        <dbReference type="Proteomes" id="UP000282125"/>
    </source>
</evidence>
<gene>
    <name evidence="7" type="ORF">EG244_03470</name>
</gene>
<feature type="region of interest" description="Disordered" evidence="5">
    <location>
        <begin position="408"/>
        <end position="432"/>
    </location>
</feature>
<dbReference type="InterPro" id="IPR047187">
    <property type="entry name" value="SF1_C_Upf1"/>
</dbReference>
<dbReference type="RefSeq" id="WP_124963625.1">
    <property type="nucleotide sequence ID" value="NZ_RRAZ01000004.1"/>
</dbReference>
<dbReference type="PANTHER" id="PTHR43788">
    <property type="entry name" value="DNA2/NAM7 HELICASE FAMILY MEMBER"/>
    <property type="match status" value="1"/>
</dbReference>
<dbReference type="InterPro" id="IPR041679">
    <property type="entry name" value="DNA2/NAM7-like_C"/>
</dbReference>
<dbReference type="InterPro" id="IPR027417">
    <property type="entry name" value="P-loop_NTPase"/>
</dbReference>
<keyword evidence="4" id="KW-0067">ATP-binding</keyword>
<evidence type="ECO:0000256" key="1">
    <source>
        <dbReference type="ARBA" id="ARBA00022741"/>
    </source>
</evidence>
<dbReference type="EMBL" id="RRAZ01000004">
    <property type="protein sequence ID" value="RRH77270.1"/>
    <property type="molecule type" value="Genomic_DNA"/>
</dbReference>
<evidence type="ECO:0000256" key="2">
    <source>
        <dbReference type="ARBA" id="ARBA00022801"/>
    </source>
</evidence>
<dbReference type="Proteomes" id="UP000282125">
    <property type="component" value="Unassembled WGS sequence"/>
</dbReference>
<evidence type="ECO:0000256" key="3">
    <source>
        <dbReference type="ARBA" id="ARBA00022806"/>
    </source>
</evidence>
<keyword evidence="1" id="KW-0547">Nucleotide-binding</keyword>
<dbReference type="AlphaFoldDB" id="A0A3P3DSN8"/>
<name>A0A3P3DSN8_9RHOB</name>
<feature type="compositionally biased region" description="Basic and acidic residues" evidence="5">
    <location>
        <begin position="421"/>
        <end position="432"/>
    </location>
</feature>
<dbReference type="CDD" id="cd18808">
    <property type="entry name" value="SF1_C_Upf1"/>
    <property type="match status" value="1"/>
</dbReference>
<dbReference type="Pfam" id="PF13087">
    <property type="entry name" value="AAA_12"/>
    <property type="match status" value="1"/>
</dbReference>
<dbReference type="CDD" id="cd17934">
    <property type="entry name" value="DEXXQc_Upf1-like"/>
    <property type="match status" value="1"/>
</dbReference>
<dbReference type="Pfam" id="PF13604">
    <property type="entry name" value="AAA_30"/>
    <property type="match status" value="1"/>
</dbReference>
<keyword evidence="3" id="KW-0347">Helicase</keyword>
<reference evidence="7 8" key="1">
    <citation type="submission" date="2018-11" db="EMBL/GenBank/DDBJ databases">
        <title>Gemmobacter sp. nov., YIM 102744-1 draft genome.</title>
        <authorList>
            <person name="Li G."/>
            <person name="Jiang Y."/>
        </authorList>
    </citation>
    <scope>NUCLEOTIDE SEQUENCE [LARGE SCALE GENOMIC DNA]</scope>
    <source>
        <strain evidence="7 8">YIM 102744-1</strain>
    </source>
</reference>
<dbReference type="OrthoDB" id="9757917at2"/>
<accession>A0A3P3DSN8</accession>
<dbReference type="SUPFAM" id="SSF52540">
    <property type="entry name" value="P-loop containing nucleoside triphosphate hydrolases"/>
    <property type="match status" value="1"/>
</dbReference>